<feature type="domain" description="DUF4935" evidence="1">
    <location>
        <begin position="5"/>
        <end position="197"/>
    </location>
</feature>
<dbReference type="InterPro" id="IPR029060">
    <property type="entry name" value="PIN-like_dom_sf"/>
</dbReference>
<dbReference type="RefSeq" id="WP_000876376.1">
    <property type="nucleotide sequence ID" value="NZ_CP119629.1"/>
</dbReference>
<dbReference type="AlphaFoldDB" id="A0AAX3QG19"/>
<gene>
    <name evidence="2" type="ORF">P3K65_04595</name>
</gene>
<dbReference type="SUPFAM" id="SSF88723">
    <property type="entry name" value="PIN domain-like"/>
    <property type="match status" value="1"/>
</dbReference>
<sequence>MKYLSLDTNIYLDMVVSRNKSHTPDAYEQMKKLLDYGEIKLVVPSIVIREVDRHINNEIEKINAHLKLIKKNVDSLYWINNVEEMKLFKQKIPNVKKDIKDIQKLFENNKGKYLLNAKEIFDNLFSHNHVIILEETHEILFRAQVRQLYKKRPFHYNQQEKDSLADAVIIESLIEFTNTNIDSDDHLYFISRNTKDFSADDAEDKLHPEINESIVSANIERQFKYRNFFNKTLRDDFKDEAEHAGFLEELEVIRNSEYAEYLVEQHRDSASLPSLSSDWEVIISEYKEAESFLGELLDYQGSLINQFENLSDEYFDLIDQIQHSNLESTQQLIRNFNDNDIENLEISEDLDENQAAIIELIDSRISIDINGYEATDLWNCEDYFSLNDGALLKFQDFNNKVLKVEISGDLCPEDGGADFIDVIVNDNILNKSIKGVIEVRYGYMNFDEDNCAADGMKEEVHFYLDDVIEAVKNVSHHLEKQIQHERIIIEEIRVKLGL</sequence>
<organism evidence="2 3">
    <name type="scientific">Bacillus paranthracis</name>
    <dbReference type="NCBI Taxonomy" id="2026186"/>
    <lineage>
        <taxon>Bacteria</taxon>
        <taxon>Bacillati</taxon>
        <taxon>Bacillota</taxon>
        <taxon>Bacilli</taxon>
        <taxon>Bacillales</taxon>
        <taxon>Bacillaceae</taxon>
        <taxon>Bacillus</taxon>
        <taxon>Bacillus cereus group</taxon>
    </lineage>
</organism>
<accession>A0AAX3QG19</accession>
<dbReference type="Pfam" id="PF16289">
    <property type="entry name" value="PIN_12"/>
    <property type="match status" value="1"/>
</dbReference>
<reference evidence="2" key="1">
    <citation type="submission" date="2023-03" db="EMBL/GenBank/DDBJ databases">
        <authorList>
            <person name="Liu Z."/>
        </authorList>
    </citation>
    <scope>NUCLEOTIDE SEQUENCE</scope>
    <source>
        <strain evidence="2">Bc006</strain>
    </source>
</reference>
<evidence type="ECO:0000259" key="1">
    <source>
        <dbReference type="Pfam" id="PF16289"/>
    </source>
</evidence>
<dbReference type="Proteomes" id="UP001221092">
    <property type="component" value="Chromosome"/>
</dbReference>
<proteinExistence type="predicted"/>
<dbReference type="EMBL" id="CP119629">
    <property type="protein sequence ID" value="WES07746.1"/>
    <property type="molecule type" value="Genomic_DNA"/>
</dbReference>
<protein>
    <submittedName>
        <fullName evidence="2">PIN domain-containing protein</fullName>
    </submittedName>
</protein>
<evidence type="ECO:0000313" key="3">
    <source>
        <dbReference type="Proteomes" id="UP001221092"/>
    </source>
</evidence>
<dbReference type="InterPro" id="IPR032557">
    <property type="entry name" value="DUF4935"/>
</dbReference>
<name>A0AAX3QG19_9BACI</name>
<evidence type="ECO:0000313" key="2">
    <source>
        <dbReference type="EMBL" id="WES07746.1"/>
    </source>
</evidence>